<comment type="caution">
    <text evidence="1">The sequence shown here is derived from an EMBL/GenBank/DDBJ whole genome shotgun (WGS) entry which is preliminary data.</text>
</comment>
<accession>A0A919VYG0</accession>
<dbReference type="RefSeq" id="WP_244876676.1">
    <property type="nucleotide sequence ID" value="NZ_BAAATW010000006.1"/>
</dbReference>
<organism evidence="1 2">
    <name type="scientific">Winogradskya consettensis</name>
    <dbReference type="NCBI Taxonomy" id="113560"/>
    <lineage>
        <taxon>Bacteria</taxon>
        <taxon>Bacillati</taxon>
        <taxon>Actinomycetota</taxon>
        <taxon>Actinomycetes</taxon>
        <taxon>Micromonosporales</taxon>
        <taxon>Micromonosporaceae</taxon>
        <taxon>Winogradskya</taxon>
    </lineage>
</organism>
<evidence type="ECO:0000313" key="1">
    <source>
        <dbReference type="EMBL" id="GIM82738.1"/>
    </source>
</evidence>
<evidence type="ECO:0000313" key="2">
    <source>
        <dbReference type="Proteomes" id="UP000680865"/>
    </source>
</evidence>
<sequence length="109" mass="11642">MTDNIAFIDWCEQSRRVLHTGALELGICAAEVDARLRKVSRGLVVGGLTSGYRAGRVAKPIGQAAEALVVASRYIITASNRFEAVYMPELQAAGYQAAGTPGFAFKARP</sequence>
<dbReference type="AlphaFoldDB" id="A0A919VYG0"/>
<proteinExistence type="predicted"/>
<protein>
    <submittedName>
        <fullName evidence="1">Uncharacterized protein</fullName>
    </submittedName>
</protein>
<reference evidence="1" key="1">
    <citation type="submission" date="2021-03" db="EMBL/GenBank/DDBJ databases">
        <title>Whole genome shotgun sequence of Actinoplanes consettensis NBRC 14913.</title>
        <authorList>
            <person name="Komaki H."/>
            <person name="Tamura T."/>
        </authorList>
    </citation>
    <scope>NUCLEOTIDE SEQUENCE</scope>
    <source>
        <strain evidence="1">NBRC 14913</strain>
    </source>
</reference>
<dbReference type="Proteomes" id="UP000680865">
    <property type="component" value="Unassembled WGS sequence"/>
</dbReference>
<dbReference type="EMBL" id="BOQP01000052">
    <property type="protein sequence ID" value="GIM82738.1"/>
    <property type="molecule type" value="Genomic_DNA"/>
</dbReference>
<name>A0A919VYG0_9ACTN</name>
<keyword evidence="2" id="KW-1185">Reference proteome</keyword>
<gene>
    <name evidence="1" type="ORF">Aco04nite_83020</name>
</gene>